<keyword evidence="1" id="KW-0175">Coiled coil</keyword>
<dbReference type="Pfam" id="PF03732">
    <property type="entry name" value="Retrotrans_gag"/>
    <property type="match status" value="1"/>
</dbReference>
<feature type="region of interest" description="Disordered" evidence="2">
    <location>
        <begin position="214"/>
        <end position="255"/>
    </location>
</feature>
<name>A0A438FTJ7_VITVI</name>
<dbReference type="AlphaFoldDB" id="A0A438FTJ7"/>
<evidence type="ECO:0000256" key="2">
    <source>
        <dbReference type="SAM" id="MobiDB-lite"/>
    </source>
</evidence>
<accession>A0A438FTJ7</accession>
<dbReference type="InterPro" id="IPR005162">
    <property type="entry name" value="Retrotrans_gag_dom"/>
</dbReference>
<dbReference type="PANTHER" id="PTHR33223">
    <property type="entry name" value="CCHC-TYPE DOMAIN-CONTAINING PROTEIN"/>
    <property type="match status" value="1"/>
</dbReference>
<evidence type="ECO:0000313" key="4">
    <source>
        <dbReference type="EMBL" id="RVW63290.1"/>
    </source>
</evidence>
<evidence type="ECO:0000313" key="5">
    <source>
        <dbReference type="Proteomes" id="UP000288805"/>
    </source>
</evidence>
<protein>
    <recommendedName>
        <fullName evidence="3">Retrotransposon gag domain-containing protein</fullName>
    </recommendedName>
</protein>
<comment type="caution">
    <text evidence="4">The sequence shown here is derived from an EMBL/GenBank/DDBJ whole genome shotgun (WGS) entry which is preliminary data.</text>
</comment>
<evidence type="ECO:0000256" key="1">
    <source>
        <dbReference type="SAM" id="Coils"/>
    </source>
</evidence>
<sequence>MAGNHSAWLGTLGLLIETNLGSRAWIRVGGRLVRGSDQYRQSGQTSVQRDMDPQYATVDQLAEITDTMASLKDVILRLDDTQTRIERIEQRVRSLHVTNGVMSWDGYDQLPVAALPIEFGHVRRDIDDHVVPSILSGAAQRWFASLDPSRRRTWTDLAQEFLRQYSFNIVVDVSRRELEALKQRPDETVTSFISRWREKIALYGIEEGISRGLWAGSSPSDSKKKKPWSGPRPSDVGTIGMMGHRSSRRPQTQRQLSDTFYKMIQHDQYKPAIPIRPAGPAYLHPSP</sequence>
<dbReference type="Proteomes" id="UP000288805">
    <property type="component" value="Unassembled WGS sequence"/>
</dbReference>
<evidence type="ECO:0000259" key="3">
    <source>
        <dbReference type="Pfam" id="PF03732"/>
    </source>
</evidence>
<proteinExistence type="predicted"/>
<reference evidence="4 5" key="1">
    <citation type="journal article" date="2018" name="PLoS Genet.">
        <title>Population sequencing reveals clonal diversity and ancestral inbreeding in the grapevine cultivar Chardonnay.</title>
        <authorList>
            <person name="Roach M.J."/>
            <person name="Johnson D.L."/>
            <person name="Bohlmann J."/>
            <person name="van Vuuren H.J."/>
            <person name="Jones S.J."/>
            <person name="Pretorius I.S."/>
            <person name="Schmidt S.A."/>
            <person name="Borneman A.R."/>
        </authorList>
    </citation>
    <scope>NUCLEOTIDE SEQUENCE [LARGE SCALE GENOMIC DNA]</scope>
    <source>
        <strain evidence="5">cv. Chardonnay</strain>
        <tissue evidence="4">Leaf</tissue>
    </source>
</reference>
<feature type="coiled-coil region" evidence="1">
    <location>
        <begin position="71"/>
        <end position="98"/>
    </location>
</feature>
<gene>
    <name evidence="4" type="ORF">CK203_058764</name>
</gene>
<dbReference type="PANTHER" id="PTHR33223:SF8">
    <property type="entry name" value="OS04G0172440 PROTEIN"/>
    <property type="match status" value="1"/>
</dbReference>
<organism evidence="4 5">
    <name type="scientific">Vitis vinifera</name>
    <name type="common">Grape</name>
    <dbReference type="NCBI Taxonomy" id="29760"/>
    <lineage>
        <taxon>Eukaryota</taxon>
        <taxon>Viridiplantae</taxon>
        <taxon>Streptophyta</taxon>
        <taxon>Embryophyta</taxon>
        <taxon>Tracheophyta</taxon>
        <taxon>Spermatophyta</taxon>
        <taxon>Magnoliopsida</taxon>
        <taxon>eudicotyledons</taxon>
        <taxon>Gunneridae</taxon>
        <taxon>Pentapetalae</taxon>
        <taxon>rosids</taxon>
        <taxon>Vitales</taxon>
        <taxon>Vitaceae</taxon>
        <taxon>Viteae</taxon>
        <taxon>Vitis</taxon>
    </lineage>
</organism>
<dbReference type="EMBL" id="QGNW01000744">
    <property type="protein sequence ID" value="RVW63290.1"/>
    <property type="molecule type" value="Genomic_DNA"/>
</dbReference>
<feature type="domain" description="Retrotransposon gag" evidence="3">
    <location>
        <begin position="130"/>
        <end position="198"/>
    </location>
</feature>